<keyword evidence="16" id="KW-1185">Reference proteome</keyword>
<gene>
    <name evidence="15" type="ORF">G4Z16_19555</name>
</gene>
<dbReference type="PANTHER" id="PTHR43152:SF3">
    <property type="entry name" value="UVRABC SYSTEM PROTEIN A"/>
    <property type="match status" value="1"/>
</dbReference>
<name>A0A7T1T271_9ACTN</name>
<dbReference type="RefSeq" id="WP_197355073.1">
    <property type="nucleotide sequence ID" value="NZ_CP048882.1"/>
</dbReference>
<evidence type="ECO:0000256" key="1">
    <source>
        <dbReference type="ARBA" id="ARBA00004496"/>
    </source>
</evidence>
<sequence length="92" mass="9715">MDVAEEATEKRPPTRAVPPSPGNPHRRPDDAIRISGARLHNLKNASPEVPKNSLVVLTGLSGSGKSTLAFDTLHREGGIVPRGRRLTSASSG</sequence>
<evidence type="ECO:0000256" key="5">
    <source>
        <dbReference type="ARBA" id="ARBA00022763"/>
    </source>
</evidence>
<reference evidence="16" key="1">
    <citation type="submission" date="2020-02" db="EMBL/GenBank/DDBJ databases">
        <title>Streptomyces sp. ASO4wet.</title>
        <authorList>
            <person name="Risdian C."/>
            <person name="Landwehr W."/>
            <person name="Schupp P."/>
            <person name="Wink J."/>
        </authorList>
    </citation>
    <scope>NUCLEOTIDE SEQUENCE [LARGE SCALE GENOMIC DNA]</scope>
    <source>
        <strain evidence="16">ASO4wet</strain>
    </source>
</reference>
<keyword evidence="2" id="KW-0963">Cytoplasm</keyword>
<organism evidence="15 16">
    <name type="scientific">Streptomyces bathyalis</name>
    <dbReference type="NCBI Taxonomy" id="2710756"/>
    <lineage>
        <taxon>Bacteria</taxon>
        <taxon>Bacillati</taxon>
        <taxon>Actinomycetota</taxon>
        <taxon>Actinomycetes</taxon>
        <taxon>Kitasatosporales</taxon>
        <taxon>Streptomycetaceae</taxon>
        <taxon>Streptomyces</taxon>
    </lineage>
</organism>
<dbReference type="Gene3D" id="3.40.50.300">
    <property type="entry name" value="P-loop containing nucleotide triphosphate hydrolases"/>
    <property type="match status" value="1"/>
</dbReference>
<evidence type="ECO:0000256" key="4">
    <source>
        <dbReference type="ARBA" id="ARBA00022741"/>
    </source>
</evidence>
<dbReference type="GO" id="GO:0004518">
    <property type="term" value="F:nuclease activity"/>
    <property type="evidence" value="ECO:0007669"/>
    <property type="project" value="UniProtKB-KW"/>
</dbReference>
<keyword evidence="10" id="KW-0234">DNA repair</keyword>
<evidence type="ECO:0000256" key="13">
    <source>
        <dbReference type="ARBA" id="ARBA00042156"/>
    </source>
</evidence>
<evidence type="ECO:0000256" key="6">
    <source>
        <dbReference type="ARBA" id="ARBA00022769"/>
    </source>
</evidence>
<keyword evidence="4" id="KW-0547">Nucleotide-binding</keyword>
<dbReference type="GO" id="GO:0006281">
    <property type="term" value="P:DNA repair"/>
    <property type="evidence" value="ECO:0007669"/>
    <property type="project" value="UniProtKB-KW"/>
</dbReference>
<keyword evidence="6" id="KW-0228">DNA excision</keyword>
<dbReference type="EMBL" id="CP048882">
    <property type="protein sequence ID" value="QPP05026.1"/>
    <property type="molecule type" value="Genomic_DNA"/>
</dbReference>
<evidence type="ECO:0000256" key="2">
    <source>
        <dbReference type="ARBA" id="ARBA00022490"/>
    </source>
</evidence>
<keyword evidence="9" id="KW-0238">DNA-binding</keyword>
<keyword evidence="5" id="KW-0227">DNA damage</keyword>
<keyword evidence="7" id="KW-0067">ATP-binding</keyword>
<evidence type="ECO:0000256" key="11">
    <source>
        <dbReference type="ARBA" id="ARBA00038000"/>
    </source>
</evidence>
<comment type="subcellular location">
    <subcellularLocation>
        <location evidence="1">Cytoplasm</location>
    </subcellularLocation>
</comment>
<dbReference type="KEGG" id="sbat:G4Z16_19555"/>
<keyword evidence="8" id="KW-0267">Excision nuclease</keyword>
<evidence type="ECO:0000256" key="12">
    <source>
        <dbReference type="ARBA" id="ARBA00039316"/>
    </source>
</evidence>
<dbReference type="PANTHER" id="PTHR43152">
    <property type="entry name" value="UVRABC SYSTEM PROTEIN A"/>
    <property type="match status" value="1"/>
</dbReference>
<evidence type="ECO:0000256" key="8">
    <source>
        <dbReference type="ARBA" id="ARBA00022881"/>
    </source>
</evidence>
<dbReference type="InterPro" id="IPR027417">
    <property type="entry name" value="P-loop_NTPase"/>
</dbReference>
<feature type="region of interest" description="Disordered" evidence="14">
    <location>
        <begin position="1"/>
        <end position="30"/>
    </location>
</feature>
<evidence type="ECO:0000256" key="9">
    <source>
        <dbReference type="ARBA" id="ARBA00023125"/>
    </source>
</evidence>
<dbReference type="SUPFAM" id="SSF52540">
    <property type="entry name" value="P-loop containing nucleoside triphosphate hydrolases"/>
    <property type="match status" value="1"/>
</dbReference>
<dbReference type="AlphaFoldDB" id="A0A7T1T271"/>
<proteinExistence type="inferred from homology"/>
<evidence type="ECO:0000313" key="16">
    <source>
        <dbReference type="Proteomes" id="UP000595046"/>
    </source>
</evidence>
<evidence type="ECO:0000256" key="14">
    <source>
        <dbReference type="SAM" id="MobiDB-lite"/>
    </source>
</evidence>
<evidence type="ECO:0000256" key="7">
    <source>
        <dbReference type="ARBA" id="ARBA00022840"/>
    </source>
</evidence>
<keyword evidence="3" id="KW-0677">Repeat</keyword>
<dbReference type="Proteomes" id="UP000595046">
    <property type="component" value="Chromosome"/>
</dbReference>
<protein>
    <recommendedName>
        <fullName evidence="12">UvrABC system protein A</fullName>
    </recommendedName>
    <alternativeName>
        <fullName evidence="13">Excinuclease ABC subunit A</fullName>
    </alternativeName>
</protein>
<evidence type="ECO:0000256" key="3">
    <source>
        <dbReference type="ARBA" id="ARBA00022737"/>
    </source>
</evidence>
<dbReference type="GO" id="GO:0005524">
    <property type="term" value="F:ATP binding"/>
    <property type="evidence" value="ECO:0007669"/>
    <property type="project" value="UniProtKB-KW"/>
</dbReference>
<evidence type="ECO:0000256" key="10">
    <source>
        <dbReference type="ARBA" id="ARBA00023204"/>
    </source>
</evidence>
<accession>A0A7T1T271</accession>
<dbReference type="GO" id="GO:0003677">
    <property type="term" value="F:DNA binding"/>
    <property type="evidence" value="ECO:0007669"/>
    <property type="project" value="UniProtKB-KW"/>
</dbReference>
<dbReference type="GO" id="GO:0005737">
    <property type="term" value="C:cytoplasm"/>
    <property type="evidence" value="ECO:0007669"/>
    <property type="project" value="UniProtKB-SubCell"/>
</dbReference>
<evidence type="ECO:0000313" key="15">
    <source>
        <dbReference type="EMBL" id="QPP05026.1"/>
    </source>
</evidence>
<comment type="similarity">
    <text evidence="11">Belongs to the ABC transporter superfamily. UvrA family.</text>
</comment>